<protein>
    <submittedName>
        <fullName evidence="1">Uncharacterized protein</fullName>
    </submittedName>
</protein>
<organism evidence="1 2">
    <name type="scientific">Nitrosospira multiformis</name>
    <dbReference type="NCBI Taxonomy" id="1231"/>
    <lineage>
        <taxon>Bacteria</taxon>
        <taxon>Pseudomonadati</taxon>
        <taxon>Pseudomonadota</taxon>
        <taxon>Betaproteobacteria</taxon>
        <taxon>Nitrosomonadales</taxon>
        <taxon>Nitrosomonadaceae</taxon>
        <taxon>Nitrosospira</taxon>
    </lineage>
</organism>
<dbReference type="EMBL" id="FOCT01000008">
    <property type="protein sequence ID" value="SEN92544.1"/>
    <property type="molecule type" value="Genomic_DNA"/>
</dbReference>
<reference evidence="1 2" key="1">
    <citation type="submission" date="2016-10" db="EMBL/GenBank/DDBJ databases">
        <authorList>
            <person name="de Groot N.N."/>
        </authorList>
    </citation>
    <scope>NUCLEOTIDE SEQUENCE [LARGE SCALE GENOMIC DNA]</scope>
    <source>
        <strain evidence="1 2">Nl18</strain>
    </source>
</reference>
<evidence type="ECO:0000313" key="2">
    <source>
        <dbReference type="Proteomes" id="UP000183898"/>
    </source>
</evidence>
<dbReference type="Proteomes" id="UP000183898">
    <property type="component" value="Unassembled WGS sequence"/>
</dbReference>
<gene>
    <name evidence="1" type="ORF">SAMN05216404_108153</name>
</gene>
<dbReference type="AlphaFoldDB" id="A0A1H8KI24"/>
<proteinExistence type="predicted"/>
<accession>A0A1H8KI24</accession>
<evidence type="ECO:0000313" key="1">
    <source>
        <dbReference type="EMBL" id="SEN92544.1"/>
    </source>
</evidence>
<dbReference type="RefSeq" id="WP_074747028.1">
    <property type="nucleotide sequence ID" value="NZ_FOCT01000008.1"/>
</dbReference>
<name>A0A1H8KI24_9PROT</name>
<sequence>MKLLVEDAVVLHERFETHADLVDHYRNYEASQGRVPPGFMWETLLIALAAFLAEYLGGKALDYVWEQGLPKMPIKPDVRKILTNLASEGHRVRIVLETDAEAEVVQQLRKQLPGVEVTVPSE</sequence>